<feature type="region of interest" description="Disordered" evidence="5">
    <location>
        <begin position="190"/>
        <end position="210"/>
    </location>
</feature>
<evidence type="ECO:0000259" key="6">
    <source>
        <dbReference type="Pfam" id="PF01266"/>
    </source>
</evidence>
<evidence type="ECO:0000313" key="8">
    <source>
        <dbReference type="Proteomes" id="UP000319210"/>
    </source>
</evidence>
<accession>A0A4Y3QXE4</accession>
<dbReference type="PANTHER" id="PTHR10961:SF7">
    <property type="entry name" value="FAD DEPENDENT OXIDOREDUCTASE DOMAIN-CONTAINING PROTEIN"/>
    <property type="match status" value="1"/>
</dbReference>
<dbReference type="Gene3D" id="3.30.9.10">
    <property type="entry name" value="D-Amino Acid Oxidase, subunit A, domain 2"/>
    <property type="match status" value="1"/>
</dbReference>
<dbReference type="InterPro" id="IPR045170">
    <property type="entry name" value="MTOX"/>
</dbReference>
<evidence type="ECO:0000256" key="1">
    <source>
        <dbReference type="ARBA" id="ARBA00001974"/>
    </source>
</evidence>
<dbReference type="GO" id="GO:0050660">
    <property type="term" value="F:flavin adenine dinucleotide binding"/>
    <property type="evidence" value="ECO:0007669"/>
    <property type="project" value="InterPro"/>
</dbReference>
<dbReference type="RefSeq" id="WP_086817764.1">
    <property type="nucleotide sequence ID" value="NZ_BJMM01000006.1"/>
</dbReference>
<evidence type="ECO:0000313" key="7">
    <source>
        <dbReference type="EMBL" id="GEB49263.1"/>
    </source>
</evidence>
<keyword evidence="8" id="KW-1185">Reference proteome</keyword>
<keyword evidence="4" id="KW-0560">Oxidoreductase</keyword>
<name>A0A4Y3QXE4_STRCI</name>
<evidence type="ECO:0000256" key="3">
    <source>
        <dbReference type="ARBA" id="ARBA00022827"/>
    </source>
</evidence>
<keyword evidence="3" id="KW-0274">FAD</keyword>
<dbReference type="InterPro" id="IPR036188">
    <property type="entry name" value="FAD/NAD-bd_sf"/>
</dbReference>
<evidence type="ECO:0000256" key="5">
    <source>
        <dbReference type="SAM" id="MobiDB-lite"/>
    </source>
</evidence>
<dbReference type="GO" id="GO:0008115">
    <property type="term" value="F:sarcosine oxidase activity"/>
    <property type="evidence" value="ECO:0007669"/>
    <property type="project" value="TreeGrafter"/>
</dbReference>
<dbReference type="Proteomes" id="UP000319210">
    <property type="component" value="Unassembled WGS sequence"/>
</dbReference>
<dbReference type="Gene3D" id="3.50.50.60">
    <property type="entry name" value="FAD/NAD(P)-binding domain"/>
    <property type="match status" value="1"/>
</dbReference>
<evidence type="ECO:0000256" key="4">
    <source>
        <dbReference type="ARBA" id="ARBA00023002"/>
    </source>
</evidence>
<dbReference type="OrthoDB" id="9806452at2"/>
<feature type="domain" description="FAD dependent oxidoreductase" evidence="6">
    <location>
        <begin position="8"/>
        <end position="384"/>
    </location>
</feature>
<proteinExistence type="predicted"/>
<evidence type="ECO:0000256" key="2">
    <source>
        <dbReference type="ARBA" id="ARBA00022630"/>
    </source>
</evidence>
<dbReference type="InterPro" id="IPR006076">
    <property type="entry name" value="FAD-dep_OxRdtase"/>
</dbReference>
<sequence length="403" mass="43265">MKPSPQPRVAVIGVGTMGSQVLHQLASRGVPVTGFEQFDIGHGRGAAGGETRIFRIAYKEGGDYVPLLREARKAWERLGDRTGTPLLTPCGALTVGSAQDPDVRTVLGVAREWGLDVEQLDRRRMERRFPQHRLFEDDIVLLDREGGLLDPHRAVVAAARLAEQAGAALHTRTTVLDVVETGTGVAVHYRHGPPARGLSPDPGGAGGRARDGVEVEEFDQVVLCTGPWIGRSVPGLADEVEIRRAVLCWFDTGGKDAGAQWAPGRFPVGIRRSGADNSFSFFPDVGGGVKVNLHVPKSPVDDPDRLDPVVEPDYAPRVSAAVARCLRGLPDRPTAVRTYMDGYTADNHGIIGRDPRRPHVLVMGGFSGHGFKLAPVFAEAAADLLLDGRTGIPVDHLSLSRLS</sequence>
<keyword evidence="2" id="KW-0285">Flavoprotein</keyword>
<protein>
    <submittedName>
        <fullName evidence="7">N-methyltryptophan oxidase</fullName>
    </submittedName>
</protein>
<dbReference type="SUPFAM" id="SSF51905">
    <property type="entry name" value="FAD/NAD(P)-binding domain"/>
    <property type="match status" value="1"/>
</dbReference>
<dbReference type="PANTHER" id="PTHR10961">
    <property type="entry name" value="PEROXISOMAL SARCOSINE OXIDASE"/>
    <property type="match status" value="1"/>
</dbReference>
<gene>
    <name evidence="7" type="primary">solA_3</name>
    <name evidence="7" type="ORF">SCA03_18140</name>
</gene>
<dbReference type="Pfam" id="PF01266">
    <property type="entry name" value="DAO"/>
    <property type="match status" value="1"/>
</dbReference>
<organism evidence="7 8">
    <name type="scientific">Streptomyces cacaoi</name>
    <dbReference type="NCBI Taxonomy" id="1898"/>
    <lineage>
        <taxon>Bacteria</taxon>
        <taxon>Bacillati</taxon>
        <taxon>Actinomycetota</taxon>
        <taxon>Actinomycetes</taxon>
        <taxon>Kitasatosporales</taxon>
        <taxon>Streptomycetaceae</taxon>
        <taxon>Streptomyces</taxon>
    </lineage>
</organism>
<reference evidence="7 8" key="1">
    <citation type="submission" date="2019-06" db="EMBL/GenBank/DDBJ databases">
        <title>Whole genome shotgun sequence of Streptomyces cacaoi subsp. cacaoi NBRC 12748.</title>
        <authorList>
            <person name="Hosoyama A."/>
            <person name="Uohara A."/>
            <person name="Ohji S."/>
            <person name="Ichikawa N."/>
        </authorList>
    </citation>
    <scope>NUCLEOTIDE SEQUENCE [LARGE SCALE GENOMIC DNA]</scope>
    <source>
        <strain evidence="7 8">NBRC 12748</strain>
    </source>
</reference>
<comment type="caution">
    <text evidence="7">The sequence shown here is derived from an EMBL/GenBank/DDBJ whole genome shotgun (WGS) entry which is preliminary data.</text>
</comment>
<dbReference type="EMBL" id="BJMM01000006">
    <property type="protein sequence ID" value="GEB49263.1"/>
    <property type="molecule type" value="Genomic_DNA"/>
</dbReference>
<dbReference type="AlphaFoldDB" id="A0A4Y3QXE4"/>
<comment type="cofactor">
    <cofactor evidence="1">
        <name>FAD</name>
        <dbReference type="ChEBI" id="CHEBI:57692"/>
    </cofactor>
</comment>